<name>A0A2G1BNW5_9FLAO</name>
<feature type="non-terminal residue" evidence="1">
    <location>
        <position position="1"/>
    </location>
</feature>
<proteinExistence type="predicted"/>
<dbReference type="AlphaFoldDB" id="A0A2G1BNW5"/>
<dbReference type="Proteomes" id="UP000222163">
    <property type="component" value="Unassembled WGS sequence"/>
</dbReference>
<protein>
    <submittedName>
        <fullName evidence="1">Uncharacterized protein</fullName>
    </submittedName>
</protein>
<organism evidence="1 2">
    <name type="scientific">Tenacibaculum discolor</name>
    <dbReference type="NCBI Taxonomy" id="361581"/>
    <lineage>
        <taxon>Bacteria</taxon>
        <taxon>Pseudomonadati</taxon>
        <taxon>Bacteroidota</taxon>
        <taxon>Flavobacteriia</taxon>
        <taxon>Flavobacteriales</taxon>
        <taxon>Flavobacteriaceae</taxon>
        <taxon>Tenacibaculum</taxon>
    </lineage>
</organism>
<comment type="caution">
    <text evidence="1">The sequence shown here is derived from an EMBL/GenBank/DDBJ whole genome shotgun (WGS) entry which is preliminary data.</text>
</comment>
<feature type="non-terminal residue" evidence="1">
    <location>
        <position position="116"/>
    </location>
</feature>
<evidence type="ECO:0000313" key="1">
    <source>
        <dbReference type="EMBL" id="PHN95751.1"/>
    </source>
</evidence>
<dbReference type="EMBL" id="PDUU01001127">
    <property type="protein sequence ID" value="PHN95751.1"/>
    <property type="molecule type" value="Genomic_DNA"/>
</dbReference>
<sequence>TQADADNAPVGQELDNMMYINNEPFEQIVYARVFNDAGCYSTTQLTLLLLNTSMPTQDALPYALCDDDTDGLQIFDLSTQEANVLGGLDAATHTVEWFSSLASAEAGTPAITTPNA</sequence>
<reference evidence="1 2" key="1">
    <citation type="journal article" date="2016" name="Nat. Commun.">
        <title>Microbial interactions lead to rapid micro-scale successions on model marine particles.</title>
        <authorList>
            <person name="Datta M.S."/>
            <person name="Sliwerska E."/>
            <person name="Gore J."/>
            <person name="Polz M.F."/>
            <person name="Cordero O.X."/>
        </authorList>
    </citation>
    <scope>NUCLEOTIDE SEQUENCE [LARGE SCALE GENOMIC DNA]</scope>
    <source>
        <strain evidence="1 2">4G03</strain>
    </source>
</reference>
<evidence type="ECO:0000313" key="2">
    <source>
        <dbReference type="Proteomes" id="UP000222163"/>
    </source>
</evidence>
<accession>A0A2G1BNW5</accession>
<gene>
    <name evidence="1" type="ORF">CSC81_18890</name>
</gene>